<dbReference type="EMBL" id="CP028324">
    <property type="protein sequence ID" value="AVR94456.1"/>
    <property type="molecule type" value="Genomic_DNA"/>
</dbReference>
<feature type="signal peptide" evidence="6">
    <location>
        <begin position="1"/>
        <end position="18"/>
    </location>
</feature>
<evidence type="ECO:0000256" key="5">
    <source>
        <dbReference type="ARBA" id="ARBA00023237"/>
    </source>
</evidence>
<dbReference type="AlphaFoldDB" id="A0A2R4C4A2"/>
<dbReference type="RefSeq" id="WP_107139807.1">
    <property type="nucleotide sequence ID" value="NZ_CP028324.1"/>
</dbReference>
<organism evidence="7 8">
    <name type="scientific">Pseudoduganella armeniaca</name>
    <dbReference type="NCBI Taxonomy" id="2072590"/>
    <lineage>
        <taxon>Bacteria</taxon>
        <taxon>Pseudomonadati</taxon>
        <taxon>Pseudomonadota</taxon>
        <taxon>Betaproteobacteria</taxon>
        <taxon>Burkholderiales</taxon>
        <taxon>Oxalobacteraceae</taxon>
        <taxon>Telluria group</taxon>
        <taxon>Pseudoduganella</taxon>
    </lineage>
</organism>
<keyword evidence="3 6" id="KW-0732">Signal</keyword>
<keyword evidence="8" id="KW-1185">Reference proteome</keyword>
<dbReference type="PANTHER" id="PTHR38776">
    <property type="entry name" value="MLTA-INTERACTING PROTEIN-RELATED"/>
    <property type="match status" value="1"/>
</dbReference>
<comment type="similarity">
    <text evidence="2">Belongs to the MipA/OmpV family.</text>
</comment>
<evidence type="ECO:0000256" key="4">
    <source>
        <dbReference type="ARBA" id="ARBA00023136"/>
    </source>
</evidence>
<accession>A0A2R4C4A2</accession>
<keyword evidence="5" id="KW-0998">Cell outer membrane</keyword>
<dbReference type="KEGG" id="masz:C9I28_01070"/>
<dbReference type="Proteomes" id="UP000240505">
    <property type="component" value="Chromosome"/>
</dbReference>
<evidence type="ECO:0000256" key="2">
    <source>
        <dbReference type="ARBA" id="ARBA00005722"/>
    </source>
</evidence>
<dbReference type="InterPro" id="IPR010583">
    <property type="entry name" value="MipA"/>
</dbReference>
<gene>
    <name evidence="7" type="ORF">C9I28_01070</name>
</gene>
<sequence>MFRFFVLAVAGMCGTAFAQTPASNPMPDGSRDMYMGLGVQAVPRYEGAAGHRNAVLPVLQVAWSNGLFVSGMSAGMHWSSSPSVEYGPLIALAPGRDASGNRLFRLATAGDSGADGSSPTTWLPSSGIGEAPAETHLVDDNGPEPVEASNNRLEGMATLGRRLVYGGFANVYLTRQWRLTGNVLHGAGNDRHGMRAVLSVQHLAQELAPHHALSLSAGVSLVNRAYNQAYFGVTEYEAGHTMNLQYAPGGGLQDVRLAARWNWALSPAWMLTTGVQASRLLGDAKRSPLVERANTVSASSALAYRF</sequence>
<feature type="chain" id="PRO_5015324236" evidence="6">
    <location>
        <begin position="19"/>
        <end position="306"/>
    </location>
</feature>
<evidence type="ECO:0000256" key="3">
    <source>
        <dbReference type="ARBA" id="ARBA00022729"/>
    </source>
</evidence>
<dbReference type="OrthoDB" id="8585044at2"/>
<evidence type="ECO:0000256" key="6">
    <source>
        <dbReference type="SAM" id="SignalP"/>
    </source>
</evidence>
<evidence type="ECO:0000256" key="1">
    <source>
        <dbReference type="ARBA" id="ARBA00004442"/>
    </source>
</evidence>
<comment type="subcellular location">
    <subcellularLocation>
        <location evidence="1">Cell outer membrane</location>
    </subcellularLocation>
</comment>
<dbReference type="GO" id="GO:0009279">
    <property type="term" value="C:cell outer membrane"/>
    <property type="evidence" value="ECO:0007669"/>
    <property type="project" value="UniProtKB-SubCell"/>
</dbReference>
<reference evidence="7 8" key="1">
    <citation type="submission" date="2018-03" db="EMBL/GenBank/DDBJ databases">
        <title>Massilia armeniaca sp. nov., isolated from desert soil.</title>
        <authorList>
            <person name="Huang H."/>
            <person name="Ren M."/>
        </authorList>
    </citation>
    <scope>NUCLEOTIDE SEQUENCE [LARGE SCALE GENOMIC DNA]</scope>
    <source>
        <strain evidence="7 8">ZMN-3</strain>
    </source>
</reference>
<protein>
    <submittedName>
        <fullName evidence="7">MipA/OmpV family protein</fullName>
    </submittedName>
</protein>
<evidence type="ECO:0000313" key="7">
    <source>
        <dbReference type="EMBL" id="AVR94456.1"/>
    </source>
</evidence>
<dbReference type="Pfam" id="PF06629">
    <property type="entry name" value="MipA"/>
    <property type="match status" value="1"/>
</dbReference>
<evidence type="ECO:0000313" key="8">
    <source>
        <dbReference type="Proteomes" id="UP000240505"/>
    </source>
</evidence>
<name>A0A2R4C4A2_9BURK</name>
<dbReference type="PANTHER" id="PTHR38776:SF1">
    <property type="entry name" value="MLTA-INTERACTING PROTEIN-RELATED"/>
    <property type="match status" value="1"/>
</dbReference>
<proteinExistence type="inferred from homology"/>
<keyword evidence="4" id="KW-0472">Membrane</keyword>